<sequence length="322" mass="33915">MGSDVGSKSISAAVQSLAWLAALAGGVGIALHFNWLSSRLLVLAASGAPYLMGCAVLGAVAFVALRQWSGAAVALVVVAIAAWTQAPLYVGRSHDGDGHTLTVMQANLLFDGADPRALVDEVRTREVAVLTVNELTPTAVDDLGRAGLDQVLPYRYLSPGRTAAGTGIWSRHLLSETVEYDGYVLNQLAATADIPGIGPVAVYAFHPVPPVYGTQVWADELSRLRAILDRSPADRSAIAGGDFNATYDHRQFRAMLSGRFGDAAEQAGAGHLVTYPTDKRWPPLVGIDHILVAGGSAVAVRTVGLPGADHRALVAQIRLNRR</sequence>
<dbReference type="GO" id="GO:0004519">
    <property type="term" value="F:endonuclease activity"/>
    <property type="evidence" value="ECO:0007669"/>
    <property type="project" value="UniProtKB-KW"/>
</dbReference>
<keyword evidence="3" id="KW-0540">Nuclease</keyword>
<evidence type="ECO:0000259" key="2">
    <source>
        <dbReference type="Pfam" id="PF03372"/>
    </source>
</evidence>
<feature type="transmembrane region" description="Helical" evidence="1">
    <location>
        <begin position="40"/>
        <end position="65"/>
    </location>
</feature>
<dbReference type="SUPFAM" id="SSF56219">
    <property type="entry name" value="DNase I-like"/>
    <property type="match status" value="1"/>
</dbReference>
<evidence type="ECO:0000313" key="4">
    <source>
        <dbReference type="Proteomes" id="UP001550535"/>
    </source>
</evidence>
<keyword evidence="3" id="KW-0378">Hydrolase</keyword>
<feature type="domain" description="Endonuclease/exonuclease/phosphatase" evidence="2">
    <location>
        <begin position="104"/>
        <end position="307"/>
    </location>
</feature>
<dbReference type="InterPro" id="IPR005135">
    <property type="entry name" value="Endo/exonuclease/phosphatase"/>
</dbReference>
<protein>
    <submittedName>
        <fullName evidence="3">Endonuclease/exonuclease/phosphatase family protein</fullName>
    </submittedName>
</protein>
<gene>
    <name evidence="3" type="ORF">ABZ507_03395</name>
</gene>
<dbReference type="EMBL" id="JBEYBR010000005">
    <property type="protein sequence ID" value="MEU2120854.1"/>
    <property type="molecule type" value="Genomic_DNA"/>
</dbReference>
<feature type="transmembrane region" description="Helical" evidence="1">
    <location>
        <begin position="71"/>
        <end position="90"/>
    </location>
</feature>
<dbReference type="RefSeq" id="WP_357803151.1">
    <property type="nucleotide sequence ID" value="NZ_JBEYBM010000004.1"/>
</dbReference>
<dbReference type="InterPro" id="IPR036691">
    <property type="entry name" value="Endo/exonu/phosph_ase_sf"/>
</dbReference>
<feature type="transmembrane region" description="Helical" evidence="1">
    <location>
        <begin position="12"/>
        <end position="33"/>
    </location>
</feature>
<comment type="caution">
    <text evidence="3">The sequence shown here is derived from an EMBL/GenBank/DDBJ whole genome shotgun (WGS) entry which is preliminary data.</text>
</comment>
<keyword evidence="3" id="KW-0255">Endonuclease</keyword>
<proteinExistence type="predicted"/>
<organism evidence="3 4">
    <name type="scientific">Nocardia niwae</name>
    <dbReference type="NCBI Taxonomy" id="626084"/>
    <lineage>
        <taxon>Bacteria</taxon>
        <taxon>Bacillati</taxon>
        <taxon>Actinomycetota</taxon>
        <taxon>Actinomycetes</taxon>
        <taxon>Mycobacteriales</taxon>
        <taxon>Nocardiaceae</taxon>
        <taxon>Nocardia</taxon>
    </lineage>
</organism>
<reference evidence="3 4" key="1">
    <citation type="submission" date="2024-06" db="EMBL/GenBank/DDBJ databases">
        <title>The Natural Products Discovery Center: Release of the First 8490 Sequenced Strains for Exploring Actinobacteria Biosynthetic Diversity.</title>
        <authorList>
            <person name="Kalkreuter E."/>
            <person name="Kautsar S.A."/>
            <person name="Yang D."/>
            <person name="Bader C.D."/>
            <person name="Teijaro C.N."/>
            <person name="Fluegel L."/>
            <person name="Davis C.M."/>
            <person name="Simpson J.R."/>
            <person name="Lauterbach L."/>
            <person name="Steele A.D."/>
            <person name="Gui C."/>
            <person name="Meng S."/>
            <person name="Li G."/>
            <person name="Viehrig K."/>
            <person name="Ye F."/>
            <person name="Su P."/>
            <person name="Kiefer A.F."/>
            <person name="Nichols A."/>
            <person name="Cepeda A.J."/>
            <person name="Yan W."/>
            <person name="Fan B."/>
            <person name="Jiang Y."/>
            <person name="Adhikari A."/>
            <person name="Zheng C.-J."/>
            <person name="Schuster L."/>
            <person name="Cowan T.M."/>
            <person name="Smanski M.J."/>
            <person name="Chevrette M.G."/>
            <person name="De Carvalho L.P.S."/>
            <person name="Shen B."/>
        </authorList>
    </citation>
    <scope>NUCLEOTIDE SEQUENCE [LARGE SCALE GENOMIC DNA]</scope>
    <source>
        <strain evidence="3 4">NPDC019434</strain>
    </source>
</reference>
<keyword evidence="1" id="KW-0812">Transmembrane</keyword>
<evidence type="ECO:0000256" key="1">
    <source>
        <dbReference type="SAM" id="Phobius"/>
    </source>
</evidence>
<evidence type="ECO:0000313" key="3">
    <source>
        <dbReference type="EMBL" id="MEU2120854.1"/>
    </source>
</evidence>
<dbReference type="Gene3D" id="3.60.10.10">
    <property type="entry name" value="Endonuclease/exonuclease/phosphatase"/>
    <property type="match status" value="1"/>
</dbReference>
<keyword evidence="1" id="KW-1133">Transmembrane helix</keyword>
<keyword evidence="1" id="KW-0472">Membrane</keyword>
<keyword evidence="4" id="KW-1185">Reference proteome</keyword>
<dbReference type="Pfam" id="PF03372">
    <property type="entry name" value="Exo_endo_phos"/>
    <property type="match status" value="1"/>
</dbReference>
<name>A0ABV2X4M8_9NOCA</name>
<dbReference type="Proteomes" id="UP001550535">
    <property type="component" value="Unassembled WGS sequence"/>
</dbReference>
<accession>A0ABV2X4M8</accession>